<gene>
    <name evidence="1" type="ORF">FOZ60_012770</name>
</gene>
<name>A0A7J6NAM2_PEROL</name>
<dbReference type="OrthoDB" id="10382611at2759"/>
<evidence type="ECO:0000313" key="1">
    <source>
        <dbReference type="EMBL" id="KAF4680933.1"/>
    </source>
</evidence>
<comment type="caution">
    <text evidence="1">The sequence shown here is derived from an EMBL/GenBank/DDBJ whole genome shotgun (WGS) entry which is preliminary data.</text>
</comment>
<dbReference type="Proteomes" id="UP000541610">
    <property type="component" value="Unassembled WGS sequence"/>
</dbReference>
<dbReference type="AlphaFoldDB" id="A0A7J6NAM2"/>
<proteinExistence type="predicted"/>
<dbReference type="EMBL" id="JABANP010000558">
    <property type="protein sequence ID" value="KAF4680933.1"/>
    <property type="molecule type" value="Genomic_DNA"/>
</dbReference>
<accession>A0A7J6NAM2</accession>
<organism evidence="1 2">
    <name type="scientific">Perkinsus olseni</name>
    <name type="common">Perkinsus atlanticus</name>
    <dbReference type="NCBI Taxonomy" id="32597"/>
    <lineage>
        <taxon>Eukaryota</taxon>
        <taxon>Sar</taxon>
        <taxon>Alveolata</taxon>
        <taxon>Perkinsozoa</taxon>
        <taxon>Perkinsea</taxon>
        <taxon>Perkinsida</taxon>
        <taxon>Perkinsidae</taxon>
        <taxon>Perkinsus</taxon>
    </lineage>
</organism>
<protein>
    <submittedName>
        <fullName evidence="1">Uncharacterized protein</fullName>
    </submittedName>
</protein>
<reference evidence="1 2" key="1">
    <citation type="submission" date="2020-04" db="EMBL/GenBank/DDBJ databases">
        <title>Perkinsus olseni comparative genomics.</title>
        <authorList>
            <person name="Bogema D.R."/>
        </authorList>
    </citation>
    <scope>NUCLEOTIDE SEQUENCE [LARGE SCALE GENOMIC DNA]</scope>
    <source>
        <strain evidence="1">00978-12</strain>
    </source>
</reference>
<sequence length="921" mass="104876">MSLRPLLTEIVGRPPSTGQQDNVSFRQITDAVIGPDPPTPKSSRFGKYAESAILVHTPQETLQPCEDRDEDGKICKVRDRHMNAYQTVPGLSAEYVPAYLDAVTTTGLLRSKVGRGSPFQTPKVRKMIQGYRPAWEEESIPFSQMAFGYKIVFAPPPVDANPADHTLEHLLRTSLVYPYDKTSYCLLCLAIANWRRRYQPVDEPLPADPTLTSAELSSCEALFVRHCGRHGAPTIHTQSLSKEKLCAPKVYPLFFIDLKVGRRSDTRTYVTEDFTDMSKADTLPDDLKEIGSYIRDYCMSDPRFVRRFVHPGIQRLMVWMVGSLKDAFPVVEDSEDVLILILLLLNVVRLPRLRRLFMTRYDPHPSDYEHRYGSPSQFLVRRGYPDYRDRRPIDGRRDFPGGCIPYVEPGPNYYNPEHAPRPRYDDVGRRNRYDEYADYYDERDQYAYERSRSPRFEPRCVLREAPRDDHADLVRLPPHWMEVVAQHNGTTADSIYRTLQEDAAILGYRFGSPEFVNYLFVRGLRNLMYDADLRLRERHPVAQPRADSVVLRPAPARTTRQVEEDFDDLYGRLGSGEDTNNPSAVITDPAVVEADHEKDVNVEDDEADAPADVQQDVPVIPEWALFFAGVQEAPPKALPPIPASFRTKNCTWYDLLAGGQRRPDLDWVDNEDVLSGNSADEWQWDAVSEWTQFWERHSHILPDSCLKEVRTFNAVCLPVASGFIPAKDKLWSYHLDGRVLVMTGLAAGSRNASAKSTDCDGWVPLSYELLRWCHGSGLYVMTNLNHTEKGVYAGPDARHKMLNEANLVFCCPAHASAAVYRLTLLSNLYPPIPGRTLYTFRSRKCWDTDLRDAHGHWTGVTYDEAQAMLQLTFRTTNTAANAELTGMDALAPREFEVQFWGSASDETVKKARHENEKESPR</sequence>
<evidence type="ECO:0000313" key="2">
    <source>
        <dbReference type="Proteomes" id="UP000541610"/>
    </source>
</evidence>